<feature type="region of interest" description="Disordered" evidence="1">
    <location>
        <begin position="1"/>
        <end position="37"/>
    </location>
</feature>
<dbReference type="Proteomes" id="UP000224915">
    <property type="component" value="Unassembled WGS sequence"/>
</dbReference>
<name>A0A2A9D4L8_9MICO</name>
<evidence type="ECO:0000259" key="3">
    <source>
        <dbReference type="Pfam" id="PF22422"/>
    </source>
</evidence>
<accession>A0A2A9D4L8</accession>
<dbReference type="AlphaFoldDB" id="A0A2A9D4L8"/>
<sequence length="670" mass="70216">MTHPAGTAATPSPHPANQPDAAAPVAATAAPPSPSTLGSDVLLAAPTQVWAAHDGSIDAAGTSSTRVQGLHHADWRYLPRLRWSFQDEGERLSGHVTARAARHLWALRNLDATKDPRHTVLHERALSPGTLGETVTVHNAGNTPVTVSVRADLTIAVTALHRVRSGLPVAEAGHLRHVEHGVDLTAGPRGVGVRAPGGDLGITRGSVAKDATGVGPGAHEVDLAAHWQVILAPGESRTVRLEIRVRDEDAVIAPAEHTLAPLPTTGQAGLDAWASTAVADLDALLLRLTGAPDTVFAAAGAPWYLTLFGRDSLWTALLLLPHDPRLAWGTARALARHQGRAHEPVSCQAPGKILHELRAEGHEVPREGLRFPPVYYGSVDATALWIVLVREAFRADPDRQSLRDLGPALHAALAWLTGELRGAEGNARFLRYLDAAGTGLANQGWKDSSDAVQFHDGRQASGPVALCEAQGYAHRALLAGAELLEILGEGEPTALRTVADDLAAAFRKAFWVEVDGRRYPALALDAEGAPVDALTSNPGHLLGTGLLSAAEERAVADLMVAPDMRSGFGLRTLSTTSAGYWPLSYHCGSVWAHDTAIVIDGMLRVGLPEHARVLASELVAAASALGGRMPELYGGQDAAATGAPVGYPTTCLPQAWSAAAVAAVARALTD</sequence>
<dbReference type="Pfam" id="PF22422">
    <property type="entry name" value="MGH1-like_GH"/>
    <property type="match status" value="1"/>
</dbReference>
<feature type="domain" description="Putative glycogen debranching enzyme N-terminal" evidence="2">
    <location>
        <begin position="44"/>
        <end position="241"/>
    </location>
</feature>
<dbReference type="InterPro" id="IPR008928">
    <property type="entry name" value="6-hairpin_glycosidase_sf"/>
</dbReference>
<evidence type="ECO:0000313" key="4">
    <source>
        <dbReference type="EMBL" id="PFG20800.1"/>
    </source>
</evidence>
<gene>
    <name evidence="4" type="ORF">ATL40_2415</name>
</gene>
<evidence type="ECO:0000259" key="2">
    <source>
        <dbReference type="Pfam" id="PF14742"/>
    </source>
</evidence>
<dbReference type="InterPro" id="IPR054491">
    <property type="entry name" value="MGH1-like_GH"/>
</dbReference>
<proteinExistence type="predicted"/>
<feature type="compositionally biased region" description="Low complexity" evidence="1">
    <location>
        <begin position="15"/>
        <end position="30"/>
    </location>
</feature>
<dbReference type="EMBL" id="PDJD01000001">
    <property type="protein sequence ID" value="PFG20800.1"/>
    <property type="molecule type" value="Genomic_DNA"/>
</dbReference>
<dbReference type="OrthoDB" id="9759959at2"/>
<evidence type="ECO:0000256" key="1">
    <source>
        <dbReference type="SAM" id="MobiDB-lite"/>
    </source>
</evidence>
<evidence type="ECO:0000313" key="5">
    <source>
        <dbReference type="Proteomes" id="UP000224915"/>
    </source>
</evidence>
<dbReference type="GO" id="GO:0005975">
    <property type="term" value="P:carbohydrate metabolic process"/>
    <property type="evidence" value="ECO:0007669"/>
    <property type="project" value="InterPro"/>
</dbReference>
<dbReference type="SUPFAM" id="SSF48208">
    <property type="entry name" value="Six-hairpin glycosidases"/>
    <property type="match status" value="1"/>
</dbReference>
<reference evidence="4 5" key="1">
    <citation type="submission" date="2017-10" db="EMBL/GenBank/DDBJ databases">
        <title>Sequencing the genomes of 1000 actinobacteria strains.</title>
        <authorList>
            <person name="Klenk H.-P."/>
        </authorList>
    </citation>
    <scope>NUCLEOTIDE SEQUENCE [LARGE SCALE GENOMIC DNA]</scope>
    <source>
        <strain evidence="4 5">DSM 21801</strain>
    </source>
</reference>
<comment type="caution">
    <text evidence="4">The sequence shown here is derived from an EMBL/GenBank/DDBJ whole genome shotgun (WGS) entry which is preliminary data.</text>
</comment>
<dbReference type="Pfam" id="PF14742">
    <property type="entry name" value="GDE_N_bis"/>
    <property type="match status" value="1"/>
</dbReference>
<organism evidence="4 5">
    <name type="scientific">Serinibacter salmoneus</name>
    <dbReference type="NCBI Taxonomy" id="556530"/>
    <lineage>
        <taxon>Bacteria</taxon>
        <taxon>Bacillati</taxon>
        <taxon>Actinomycetota</taxon>
        <taxon>Actinomycetes</taxon>
        <taxon>Micrococcales</taxon>
        <taxon>Beutenbergiaceae</taxon>
        <taxon>Serinibacter</taxon>
    </lineage>
</organism>
<protein>
    <submittedName>
        <fullName evidence="4">Amylo-alpha-1,6-glucosidase</fullName>
    </submittedName>
</protein>
<dbReference type="RefSeq" id="WP_098469726.1">
    <property type="nucleotide sequence ID" value="NZ_PDJD01000001.1"/>
</dbReference>
<keyword evidence="5" id="KW-1185">Reference proteome</keyword>
<dbReference type="InterPro" id="IPR032856">
    <property type="entry name" value="GDE_N_bis"/>
</dbReference>
<dbReference type="Gene3D" id="1.50.10.10">
    <property type="match status" value="1"/>
</dbReference>
<dbReference type="InterPro" id="IPR012341">
    <property type="entry name" value="6hp_glycosidase-like_sf"/>
</dbReference>
<feature type="domain" description="Mannosylglycerate hydrolase MGH1-like glycoside hydrolase" evidence="3">
    <location>
        <begin position="311"/>
        <end position="623"/>
    </location>
</feature>